<feature type="compositionally biased region" description="Acidic residues" evidence="10">
    <location>
        <begin position="291"/>
        <end position="310"/>
    </location>
</feature>
<dbReference type="PANTHER" id="PTHR31196">
    <property type="entry name" value="RNA POLYMERASE II NUCLEAR LOCALIZATION PROTEIN SLC7A6OS-RELATED"/>
    <property type="match status" value="1"/>
</dbReference>
<dbReference type="AlphaFoldDB" id="A0AAV7L0X2"/>
<dbReference type="InterPro" id="IPR013883">
    <property type="entry name" value="TF_Iwr1_dom"/>
</dbReference>
<organism evidence="12 13">
    <name type="scientific">Pleurodeles waltl</name>
    <name type="common">Iberian ribbed newt</name>
    <dbReference type="NCBI Taxonomy" id="8319"/>
    <lineage>
        <taxon>Eukaryota</taxon>
        <taxon>Metazoa</taxon>
        <taxon>Chordata</taxon>
        <taxon>Craniata</taxon>
        <taxon>Vertebrata</taxon>
        <taxon>Euteleostomi</taxon>
        <taxon>Amphibia</taxon>
        <taxon>Batrachia</taxon>
        <taxon>Caudata</taxon>
        <taxon>Salamandroidea</taxon>
        <taxon>Salamandridae</taxon>
        <taxon>Pleurodelinae</taxon>
        <taxon>Pleurodeles</taxon>
    </lineage>
</organism>
<keyword evidence="6" id="KW-0813">Transport</keyword>
<keyword evidence="13" id="KW-1185">Reference proteome</keyword>
<feature type="compositionally biased region" description="Basic and acidic residues" evidence="10">
    <location>
        <begin position="147"/>
        <end position="157"/>
    </location>
</feature>
<dbReference type="GO" id="GO:0032502">
    <property type="term" value="P:developmental process"/>
    <property type="evidence" value="ECO:0007669"/>
    <property type="project" value="TreeGrafter"/>
</dbReference>
<evidence type="ECO:0000259" key="11">
    <source>
        <dbReference type="Pfam" id="PF08574"/>
    </source>
</evidence>
<evidence type="ECO:0000256" key="10">
    <source>
        <dbReference type="SAM" id="MobiDB-lite"/>
    </source>
</evidence>
<evidence type="ECO:0000256" key="3">
    <source>
        <dbReference type="ARBA" id="ARBA00004496"/>
    </source>
</evidence>
<dbReference type="EMBL" id="JANPWB010000016">
    <property type="protein sequence ID" value="KAJ1082138.1"/>
    <property type="molecule type" value="Genomic_DNA"/>
</dbReference>
<feature type="region of interest" description="Disordered" evidence="10">
    <location>
        <begin position="109"/>
        <end position="165"/>
    </location>
</feature>
<proteinExistence type="inferred from homology"/>
<comment type="caution">
    <text evidence="12">The sequence shown here is derived from an EMBL/GenBank/DDBJ whole genome shotgun (WGS) entry which is preliminary data.</text>
</comment>
<keyword evidence="7" id="KW-0963">Cytoplasm</keyword>
<evidence type="ECO:0000313" key="12">
    <source>
        <dbReference type="EMBL" id="KAJ1082138.1"/>
    </source>
</evidence>
<evidence type="ECO:0000256" key="8">
    <source>
        <dbReference type="ARBA" id="ARBA00022927"/>
    </source>
</evidence>
<feature type="domain" description="Transcription factor Iwr1" evidence="11">
    <location>
        <begin position="230"/>
        <end position="294"/>
    </location>
</feature>
<feature type="compositionally biased region" description="Basic and acidic residues" evidence="10">
    <location>
        <begin position="316"/>
        <end position="325"/>
    </location>
</feature>
<gene>
    <name evidence="12" type="ORF">NDU88_002308</name>
</gene>
<sequence length="348" mass="39274">MEGGVVLPASQAVLRVKRKRGADPVEALVLACKRSRLSSDTSSDQPLPAAAQVEKTVFKLAATVWSQNEPIQKYVKEAISRDKATQLLRPSLGNTQRIRKDLRNSKLVNQQESRYRLVSTHRPNHEGETETLPNGGDSKQNVTQGVGEEKKTAESSKESNAISQSPEQCGDFQLFDIVQEETEKSLDASAAATLEQSSDPDVILCNSVKMIRERLTVSDTLEGTQHQDINDYVYDIYYMEAATQGWIQDILSVKPYTQECELVEAEDGESGDIFEDEDDENEENNWRNEYPDEDEFQDDEEENSDCEEENGGCRYSKSEGSRGSAWDKYRQDVFKEFGYDDMQDMDSD</sequence>
<evidence type="ECO:0000256" key="4">
    <source>
        <dbReference type="ARBA" id="ARBA00010218"/>
    </source>
</evidence>
<feature type="compositionally biased region" description="Acidic residues" evidence="10">
    <location>
        <begin position="265"/>
        <end position="283"/>
    </location>
</feature>
<dbReference type="GO" id="GO:0005634">
    <property type="term" value="C:nucleus"/>
    <property type="evidence" value="ECO:0007669"/>
    <property type="project" value="UniProtKB-SubCell"/>
</dbReference>
<evidence type="ECO:0000256" key="5">
    <source>
        <dbReference type="ARBA" id="ARBA00017036"/>
    </source>
</evidence>
<dbReference type="GO" id="GO:0015031">
    <property type="term" value="P:protein transport"/>
    <property type="evidence" value="ECO:0007669"/>
    <property type="project" value="UniProtKB-KW"/>
</dbReference>
<evidence type="ECO:0000256" key="7">
    <source>
        <dbReference type="ARBA" id="ARBA00022490"/>
    </source>
</evidence>
<keyword evidence="9" id="KW-0539">Nucleus</keyword>
<feature type="region of interest" description="Disordered" evidence="10">
    <location>
        <begin position="265"/>
        <end position="325"/>
    </location>
</feature>
<dbReference type="PANTHER" id="PTHR31196:SF2">
    <property type="entry name" value="RNA POLYMERASE II NUCLEAR LOCALIZATION PROTEIN SLC7A6OS-RELATED"/>
    <property type="match status" value="1"/>
</dbReference>
<name>A0AAV7L0X2_PLEWA</name>
<keyword evidence="8" id="KW-0653">Protein transport</keyword>
<dbReference type="GO" id="GO:0005737">
    <property type="term" value="C:cytoplasm"/>
    <property type="evidence" value="ECO:0007669"/>
    <property type="project" value="UniProtKB-SubCell"/>
</dbReference>
<accession>A0AAV7L0X2</accession>
<comment type="subcellular location">
    <subcellularLocation>
        <location evidence="3">Cytoplasm</location>
    </subcellularLocation>
    <subcellularLocation>
        <location evidence="2">Nucleus</location>
    </subcellularLocation>
</comment>
<evidence type="ECO:0000313" key="13">
    <source>
        <dbReference type="Proteomes" id="UP001066276"/>
    </source>
</evidence>
<dbReference type="Pfam" id="PF08574">
    <property type="entry name" value="Iwr1"/>
    <property type="match status" value="1"/>
</dbReference>
<evidence type="ECO:0000256" key="6">
    <source>
        <dbReference type="ARBA" id="ARBA00022448"/>
    </source>
</evidence>
<comment type="function">
    <text evidence="1">Directs RNA polymerase II nuclear import.</text>
</comment>
<dbReference type="Proteomes" id="UP001066276">
    <property type="component" value="Chromosome 12"/>
</dbReference>
<reference evidence="12" key="1">
    <citation type="journal article" date="2022" name="bioRxiv">
        <title>Sequencing and chromosome-scale assembly of the giantPleurodeles waltlgenome.</title>
        <authorList>
            <person name="Brown T."/>
            <person name="Elewa A."/>
            <person name="Iarovenko S."/>
            <person name="Subramanian E."/>
            <person name="Araus A.J."/>
            <person name="Petzold A."/>
            <person name="Susuki M."/>
            <person name="Suzuki K.-i.T."/>
            <person name="Hayashi T."/>
            <person name="Toyoda A."/>
            <person name="Oliveira C."/>
            <person name="Osipova E."/>
            <person name="Leigh N.D."/>
            <person name="Simon A."/>
            <person name="Yun M.H."/>
        </authorList>
    </citation>
    <scope>NUCLEOTIDE SEQUENCE</scope>
    <source>
        <strain evidence="12">20211129_DDA</strain>
        <tissue evidence="12">Liver</tissue>
    </source>
</reference>
<evidence type="ECO:0000256" key="1">
    <source>
        <dbReference type="ARBA" id="ARBA00003202"/>
    </source>
</evidence>
<comment type="similarity">
    <text evidence="4">Belongs to the IWR1/SLC7A6OS family.</text>
</comment>
<dbReference type="InterPro" id="IPR040218">
    <property type="entry name" value="SLC7A6OS"/>
</dbReference>
<evidence type="ECO:0000256" key="2">
    <source>
        <dbReference type="ARBA" id="ARBA00004123"/>
    </source>
</evidence>
<evidence type="ECO:0000256" key="9">
    <source>
        <dbReference type="ARBA" id="ARBA00023242"/>
    </source>
</evidence>
<protein>
    <recommendedName>
        <fullName evidence="5">Probable RNA polymerase II nuclear localization protein SLC7A6OS</fullName>
    </recommendedName>
</protein>